<dbReference type="GO" id="GO:0007596">
    <property type="term" value="P:blood coagulation"/>
    <property type="evidence" value="ECO:0007669"/>
    <property type="project" value="UniProtKB-KW"/>
</dbReference>
<keyword evidence="7" id="KW-0862">Zinc</keyword>
<keyword evidence="6" id="KW-0677">Repeat</keyword>
<keyword evidence="2" id="KW-0964">Secreted</keyword>
<proteinExistence type="predicted"/>
<dbReference type="GO" id="GO:0051918">
    <property type="term" value="P:negative regulation of fibrinolysis"/>
    <property type="evidence" value="ECO:0007669"/>
    <property type="project" value="TreeGrafter"/>
</dbReference>
<organism evidence="18 19">
    <name type="scientific">Corvus moneduloides</name>
    <name type="common">New Caledonian crow</name>
    <dbReference type="NCBI Taxonomy" id="1196302"/>
    <lineage>
        <taxon>Eukaryota</taxon>
        <taxon>Metazoa</taxon>
        <taxon>Chordata</taxon>
        <taxon>Craniata</taxon>
        <taxon>Vertebrata</taxon>
        <taxon>Euteleostomi</taxon>
        <taxon>Archelosauria</taxon>
        <taxon>Archosauria</taxon>
        <taxon>Dinosauria</taxon>
        <taxon>Saurischia</taxon>
        <taxon>Theropoda</taxon>
        <taxon>Coelurosauria</taxon>
        <taxon>Aves</taxon>
        <taxon>Neognathae</taxon>
        <taxon>Neoaves</taxon>
        <taxon>Telluraves</taxon>
        <taxon>Australaves</taxon>
        <taxon>Passeriformes</taxon>
        <taxon>Corvoidea</taxon>
        <taxon>Corvidae</taxon>
        <taxon>Corvus</taxon>
    </lineage>
</organism>
<dbReference type="Pfam" id="PF00031">
    <property type="entry name" value="Cystatin"/>
    <property type="match status" value="1"/>
</dbReference>
<evidence type="ECO:0000259" key="17">
    <source>
        <dbReference type="SMART" id="SM00043"/>
    </source>
</evidence>
<evidence type="ECO:0000256" key="11">
    <source>
        <dbReference type="ARBA" id="ARBA00023180"/>
    </source>
</evidence>
<evidence type="ECO:0000256" key="12">
    <source>
        <dbReference type="ARBA" id="ARBA00023281"/>
    </source>
</evidence>
<dbReference type="InterPro" id="IPR050735">
    <property type="entry name" value="Kininogen_Fetuin_HRG"/>
</dbReference>
<keyword evidence="5 16" id="KW-0732">Signal</keyword>
<feature type="region of interest" description="Disordered" evidence="15">
    <location>
        <begin position="271"/>
        <end position="477"/>
    </location>
</feature>
<dbReference type="InterPro" id="IPR000010">
    <property type="entry name" value="Cystatin_dom"/>
</dbReference>
<feature type="compositionally biased region" description="Basic and acidic residues" evidence="15">
    <location>
        <begin position="297"/>
        <end position="312"/>
    </location>
</feature>
<dbReference type="SMART" id="SM00043">
    <property type="entry name" value="CY"/>
    <property type="match status" value="2"/>
</dbReference>
<keyword evidence="9" id="KW-0094">Blood coagulation</keyword>
<dbReference type="PANTHER" id="PTHR13814">
    <property type="entry name" value="FETUIN"/>
    <property type="match status" value="1"/>
</dbReference>
<evidence type="ECO:0000256" key="4">
    <source>
        <dbReference type="ARBA" id="ARBA00022696"/>
    </source>
</evidence>
<reference evidence="18" key="3">
    <citation type="submission" date="2025-09" db="UniProtKB">
        <authorList>
            <consortium name="Ensembl"/>
        </authorList>
    </citation>
    <scope>IDENTIFICATION</scope>
</reference>
<dbReference type="Ensembl" id="ENSCMUT00000024326.2">
    <property type="protein sequence ID" value="ENSCMUP00000022660.2"/>
    <property type="gene ID" value="ENSCMUG00000013915.2"/>
</dbReference>
<protein>
    <recommendedName>
        <fullName evidence="13">Histidine-rich glycoprotein</fullName>
    </recommendedName>
    <alternativeName>
        <fullName evidence="14">Histidine-proline-rich glycoprotein</fullName>
    </alternativeName>
</protein>
<dbReference type="GO" id="GO:0004869">
    <property type="term" value="F:cysteine-type endopeptidase inhibitor activity"/>
    <property type="evidence" value="ECO:0007669"/>
    <property type="project" value="InterPro"/>
</dbReference>
<feature type="domain" description="Cystatin" evidence="17">
    <location>
        <begin position="19"/>
        <end position="128"/>
    </location>
</feature>
<evidence type="ECO:0000313" key="19">
    <source>
        <dbReference type="Proteomes" id="UP000694553"/>
    </source>
</evidence>
<keyword evidence="8" id="KW-0186">Copper</keyword>
<evidence type="ECO:0000256" key="5">
    <source>
        <dbReference type="ARBA" id="ARBA00022729"/>
    </source>
</evidence>
<dbReference type="GO" id="GO:0008201">
    <property type="term" value="F:heparin binding"/>
    <property type="evidence" value="ECO:0007669"/>
    <property type="project" value="UniProtKB-KW"/>
</dbReference>
<reference evidence="18" key="2">
    <citation type="submission" date="2025-08" db="UniProtKB">
        <authorList>
            <consortium name="Ensembl"/>
        </authorList>
    </citation>
    <scope>IDENTIFICATION</scope>
</reference>
<evidence type="ECO:0000256" key="10">
    <source>
        <dbReference type="ARBA" id="ARBA00023157"/>
    </source>
</evidence>
<comment type="subcellular location">
    <subcellularLocation>
        <location evidence="1">Secreted</location>
    </subcellularLocation>
</comment>
<feature type="signal peptide" evidence="16">
    <location>
        <begin position="1"/>
        <end position="18"/>
    </location>
</feature>
<evidence type="ECO:0000256" key="14">
    <source>
        <dbReference type="ARBA" id="ARBA00041330"/>
    </source>
</evidence>
<dbReference type="FunFam" id="3.10.450.10:FF:000005">
    <property type="entry name" value="Histidine-rich glycoprotein"/>
    <property type="match status" value="1"/>
</dbReference>
<evidence type="ECO:0000256" key="8">
    <source>
        <dbReference type="ARBA" id="ARBA00023008"/>
    </source>
</evidence>
<evidence type="ECO:0000313" key="18">
    <source>
        <dbReference type="Ensembl" id="ENSCMUP00000022660.2"/>
    </source>
</evidence>
<reference evidence="19" key="1">
    <citation type="submission" date="2019-10" db="EMBL/GenBank/DDBJ databases">
        <title>Corvus moneduloides (New Caledonian crow) genome, bCorMon1, primary haplotype.</title>
        <authorList>
            <person name="Rutz C."/>
            <person name="Fungtammasan C."/>
            <person name="Mountcastle J."/>
            <person name="Formenti G."/>
            <person name="Chow W."/>
            <person name="Howe K."/>
            <person name="Steele M.P."/>
            <person name="Fernandes J."/>
            <person name="Gilbert M.T.P."/>
            <person name="Fedrigo O."/>
            <person name="Jarvis E.D."/>
            <person name="Gemmell N."/>
        </authorList>
    </citation>
    <scope>NUCLEOTIDE SEQUENCE [LARGE SCALE GENOMIC DNA]</scope>
</reference>
<dbReference type="GO" id="GO:0010543">
    <property type="term" value="P:regulation of platelet activation"/>
    <property type="evidence" value="ECO:0007669"/>
    <property type="project" value="TreeGrafter"/>
</dbReference>
<evidence type="ECO:0000256" key="9">
    <source>
        <dbReference type="ARBA" id="ARBA00023084"/>
    </source>
</evidence>
<keyword evidence="10" id="KW-1015">Disulfide bond</keyword>
<accession>A0A8U7M492</accession>
<dbReference type="GO" id="GO:0008270">
    <property type="term" value="F:zinc ion binding"/>
    <property type="evidence" value="ECO:0007669"/>
    <property type="project" value="TreeGrafter"/>
</dbReference>
<keyword evidence="4" id="KW-0356">Hemostasis</keyword>
<keyword evidence="3" id="KW-0358">Heparin-binding</keyword>
<evidence type="ECO:0000256" key="6">
    <source>
        <dbReference type="ARBA" id="ARBA00022737"/>
    </source>
</evidence>
<dbReference type="GO" id="GO:0072562">
    <property type="term" value="C:blood microparticle"/>
    <property type="evidence" value="ECO:0007669"/>
    <property type="project" value="TreeGrafter"/>
</dbReference>
<keyword evidence="11" id="KW-0325">Glycoprotein</keyword>
<name>A0A8C3H2M5_CORMO</name>
<keyword evidence="12" id="KW-0280">Fibrinolysis</keyword>
<dbReference type="GO" id="GO:0042730">
    <property type="term" value="P:fibrinolysis"/>
    <property type="evidence" value="ECO:0007669"/>
    <property type="project" value="UniProtKB-KW"/>
</dbReference>
<dbReference type="GO" id="GO:0060255">
    <property type="term" value="P:regulation of macromolecule metabolic process"/>
    <property type="evidence" value="ECO:0007669"/>
    <property type="project" value="UniProtKB-ARBA"/>
</dbReference>
<evidence type="ECO:0000256" key="1">
    <source>
        <dbReference type="ARBA" id="ARBA00004613"/>
    </source>
</evidence>
<dbReference type="InterPro" id="IPR046350">
    <property type="entry name" value="Cystatin_sf"/>
</dbReference>
<accession>A0A8C3H2M5</accession>
<feature type="domain" description="Cystatin" evidence="17">
    <location>
        <begin position="138"/>
        <end position="250"/>
    </location>
</feature>
<dbReference type="GO" id="GO:0004867">
    <property type="term" value="F:serine-type endopeptidase inhibitor activity"/>
    <property type="evidence" value="ECO:0007669"/>
    <property type="project" value="TreeGrafter"/>
</dbReference>
<evidence type="ECO:0000256" key="3">
    <source>
        <dbReference type="ARBA" id="ARBA00022674"/>
    </source>
</evidence>
<sequence>MLLLASAFFLTLLQCSNAQNETSITPADCNTIETDAGVALDLVNRHRRDGYVFGLFRVADAHELHLGNSSVLYLTLDVLETECSVLSRRHWESCEYSDTYPMDFGQCKIITYTNHLLKKPQLYGFNCTFSPVPPDLVECKDCPVKLEALEVTEQHKDIAAKALKKFNSEGNHTNNFAVDKVERILRMTASREGHILGFSIKETNCSKSMQQADQALECDFLHDWHAHTGFCKARIISDADETDGTDISCEIYHPWVRGKYSGLGHPHRHPHCHHHFGHRHQRKHHHRHECPPSSQSRPEHPEHNPKYSKEDQDSNEELAISSPPPPHDEPDRHHPPHHHGPPCPPPHGPDHHHPPHHHGPPCPPPHGPDHHHPPHHHGPPCPPPHGPDHHHPPHHHGPPCPPPHGPDHHHPPHHHGPPCPPPHGPDHHHPPHHHGPPCPPPHGPDHHHPPHHHRPPCPPPHGPDHHHPPHHHGPRCPPPPGHPPHHCHHYHRYHHNKTSISGKYFPCHITGTVYRIPVLNQQDSLTPPTANFPELSQCNLYFSSTGEGILFTGSRLKDAAEAPGFPDHPTQSKSCPGKPKLDLPKILSLFPHSFVKENSPL</sequence>
<evidence type="ECO:0000256" key="13">
    <source>
        <dbReference type="ARBA" id="ARBA00039613"/>
    </source>
</evidence>
<feature type="chain" id="PRO_5043961032" description="Histidine-rich glycoprotein" evidence="16">
    <location>
        <begin position="19"/>
        <end position="601"/>
    </location>
</feature>
<feature type="compositionally biased region" description="Basic residues" evidence="15">
    <location>
        <begin position="271"/>
        <end position="288"/>
    </location>
</feature>
<gene>
    <name evidence="18" type="primary">HRG</name>
</gene>
<dbReference type="AlphaFoldDB" id="A0A8C3H2M5"/>
<dbReference type="PANTHER" id="PTHR13814:SF3">
    <property type="entry name" value="HISTIDINE-RICH GLYCOPROTEIN"/>
    <property type="match status" value="1"/>
</dbReference>
<dbReference type="Gene3D" id="3.10.450.10">
    <property type="match status" value="2"/>
</dbReference>
<dbReference type="CDD" id="cd00042">
    <property type="entry name" value="CY"/>
    <property type="match status" value="1"/>
</dbReference>
<evidence type="ECO:0000256" key="15">
    <source>
        <dbReference type="SAM" id="MobiDB-lite"/>
    </source>
</evidence>
<dbReference type="Proteomes" id="UP000694553">
    <property type="component" value="Unassembled WGS sequence"/>
</dbReference>
<keyword evidence="19" id="KW-1185">Reference proteome</keyword>
<evidence type="ECO:0000256" key="2">
    <source>
        <dbReference type="ARBA" id="ARBA00022525"/>
    </source>
</evidence>
<dbReference type="SUPFAM" id="SSF54403">
    <property type="entry name" value="Cystatin/monellin"/>
    <property type="match status" value="2"/>
</dbReference>
<dbReference type="OMA" id="GKGHFPF"/>
<evidence type="ECO:0000256" key="16">
    <source>
        <dbReference type="SAM" id="SignalP"/>
    </source>
</evidence>
<evidence type="ECO:0000256" key="7">
    <source>
        <dbReference type="ARBA" id="ARBA00022833"/>
    </source>
</evidence>